<comment type="similarity">
    <text evidence="1">Belongs to the prickle / espinas / testin family.</text>
</comment>
<feature type="compositionally biased region" description="Polar residues" evidence="7">
    <location>
        <begin position="505"/>
        <end position="517"/>
    </location>
</feature>
<organism evidence="10 11">
    <name type="scientific">Takifugu flavidus</name>
    <name type="common">sansaifugu</name>
    <dbReference type="NCBI Taxonomy" id="433684"/>
    <lineage>
        <taxon>Eukaryota</taxon>
        <taxon>Metazoa</taxon>
        <taxon>Chordata</taxon>
        <taxon>Craniata</taxon>
        <taxon>Vertebrata</taxon>
        <taxon>Euteleostomi</taxon>
        <taxon>Actinopterygii</taxon>
        <taxon>Neopterygii</taxon>
        <taxon>Teleostei</taxon>
        <taxon>Neoteleostei</taxon>
        <taxon>Acanthomorphata</taxon>
        <taxon>Eupercaria</taxon>
        <taxon>Tetraodontiformes</taxon>
        <taxon>Tetradontoidea</taxon>
        <taxon>Tetraodontidae</taxon>
        <taxon>Takifugu</taxon>
    </lineage>
</organism>
<evidence type="ECO:0000313" key="10">
    <source>
        <dbReference type="EMBL" id="TWW61787.1"/>
    </source>
</evidence>
<feature type="compositionally biased region" description="Polar residues" evidence="7">
    <location>
        <begin position="705"/>
        <end position="720"/>
    </location>
</feature>
<dbReference type="PROSITE" id="PS51303">
    <property type="entry name" value="PET"/>
    <property type="match status" value="1"/>
</dbReference>
<dbReference type="Pfam" id="PF00412">
    <property type="entry name" value="LIM"/>
    <property type="match status" value="3"/>
</dbReference>
<dbReference type="SMART" id="SM00132">
    <property type="entry name" value="LIM"/>
    <property type="match status" value="3"/>
</dbReference>
<reference evidence="10 11" key="1">
    <citation type="submission" date="2019-04" db="EMBL/GenBank/DDBJ databases">
        <title>Chromosome genome assembly for Takifugu flavidus.</title>
        <authorList>
            <person name="Xiao S."/>
        </authorList>
    </citation>
    <scope>NUCLEOTIDE SEQUENCE [LARGE SCALE GENOMIC DNA]</scope>
    <source>
        <strain evidence="10">HTHZ2018</strain>
        <tissue evidence="10">Muscle</tissue>
    </source>
</reference>
<dbReference type="CDD" id="cd09420">
    <property type="entry name" value="LIM3_Prickle"/>
    <property type="match status" value="1"/>
</dbReference>
<evidence type="ECO:0000259" key="9">
    <source>
        <dbReference type="PROSITE" id="PS51303"/>
    </source>
</evidence>
<name>A0A5C6N7V6_9TELE</name>
<dbReference type="GO" id="GO:0008270">
    <property type="term" value="F:zinc ion binding"/>
    <property type="evidence" value="ECO:0007669"/>
    <property type="project" value="InterPro"/>
</dbReference>
<dbReference type="PROSITE" id="PS50023">
    <property type="entry name" value="LIM_DOMAIN_2"/>
    <property type="match status" value="2"/>
</dbReference>
<keyword evidence="5 6" id="KW-0440">LIM domain</keyword>
<dbReference type="CDD" id="cd09418">
    <property type="entry name" value="LIM2_Prickle"/>
    <property type="match status" value="1"/>
</dbReference>
<evidence type="ECO:0000256" key="5">
    <source>
        <dbReference type="ARBA" id="ARBA00023038"/>
    </source>
</evidence>
<sequence length="974" mass="108907">MSHVQVSRGTGLCLEHHGGCKRSAAALRGSTEGRLWPGEAEERQEPAGLESSLLKKSLIEGNGCPTPDDPFCGCFEYRTLSLRAPYKILWIGLKKICTHCKCRREEHAVTAMPVEMEKTVTKLMYEFQRNSTSDDDSGCALEEYAWVPPGLKPEQVYHYYSSLPEDKVPYVNSPGEKYRIKQLLHQLPPHDNEVRYCNSLDDEEKRELKLFSNQRKRENLGRGNVRPFPVTMTGAICEQCGGQINGGDIAVFASRAGHGVCWHPACFVCSVCKELLVDLIYFYQDGKIFCGRHHAERLKPRCTACDEIIFADECTEAEGRHWHMKHFCCFECETVLGGQRYIMKEGRPYCCSCFESLYAEYCDSCGEHIGIDQGQMTYDGQHWHATEGCFCCARCKRSLLGQPFLPKQGQIFCSRSCSLGEEPNGSDSSDSAFQSARSTRESRRSSKTAKSRAGGGGAQSERFSGEVDPLSVQMDLLSLSSQTPSLTREPPAWQSQEQAGEDNNYDSQSDPNVSHPTPLQLLSQCNVRTALNPSCSGRNNQQQDHRVMENGGLKRPPISAMKGHSFNETWFQQPVPDDYCPPKLRSQKSFTEVSHSSQHNGFSSEKRSISLHGFQRDRDPAPPTAAQMARSRNPINALNFNEHLAPLEPTPRGSMESLSVPSAVGNSAAGRGKHQEHLSRFSMPDLSKDSGITLSEKSNKDAVKSSIQFQSSESIHSLSASKPYMEIDPPRSKQYQVQYRDPGKTRLPPGFIFQEEDRSSLVSSVNAARLPPISERHVSGVGGGGGRAANVHPGTPEDTPQRRRHHHHHSRRSRRSRSENALNLVADRRPRPQERPLLRVCEDYDRFPPPMSSRERFGMGGGVGRYQPQPFRQCPRTTSDLTLQNPGGSRRTGLNQYSWDEYDDDGWCSTCSSSSESEDEGYFLGEPIPKPMQLRYLSNQELVHKYNSTGLGGSSRGGHLHARKHRKSKNCIIS</sequence>
<keyword evidence="3" id="KW-0677">Repeat</keyword>
<feature type="region of interest" description="Disordered" evidence="7">
    <location>
        <begin position="421"/>
        <end position="466"/>
    </location>
</feature>
<dbReference type="SUPFAM" id="SSF57716">
    <property type="entry name" value="Glucocorticoid receptor-like (DNA-binding domain)"/>
    <property type="match status" value="2"/>
</dbReference>
<feature type="domain" description="LIM zinc-binding" evidence="8">
    <location>
        <begin position="300"/>
        <end position="360"/>
    </location>
</feature>
<dbReference type="FunFam" id="2.10.110.10:FF:000022">
    <property type="entry name" value="prickle-like protein 2 isoform X1"/>
    <property type="match status" value="1"/>
</dbReference>
<evidence type="ECO:0000259" key="8">
    <source>
        <dbReference type="PROSITE" id="PS50023"/>
    </source>
</evidence>
<dbReference type="FunFam" id="2.10.110.10:FF:000035">
    <property type="entry name" value="prickle-like protein 2 isoform X1"/>
    <property type="match status" value="1"/>
</dbReference>
<dbReference type="InterPro" id="IPR033727">
    <property type="entry name" value="LIM3_prickle"/>
</dbReference>
<dbReference type="InterPro" id="IPR033723">
    <property type="entry name" value="PET_prickle"/>
</dbReference>
<feature type="region of interest" description="Disordered" evidence="7">
    <location>
        <begin position="482"/>
        <end position="517"/>
    </location>
</feature>
<feature type="domain" description="PET" evidence="9">
    <location>
        <begin position="125"/>
        <end position="233"/>
    </location>
</feature>
<gene>
    <name evidence="10" type="ORF">D4764_04G0004340</name>
</gene>
<evidence type="ECO:0000256" key="3">
    <source>
        <dbReference type="ARBA" id="ARBA00022737"/>
    </source>
</evidence>
<dbReference type="InterPro" id="IPR001781">
    <property type="entry name" value="Znf_LIM"/>
</dbReference>
<dbReference type="PANTHER" id="PTHR24211:SF18">
    <property type="entry name" value="PRICKLE-LIKE PROTEIN 2"/>
    <property type="match status" value="1"/>
</dbReference>
<keyword evidence="2 6" id="KW-0479">Metal-binding</keyword>
<evidence type="ECO:0000256" key="6">
    <source>
        <dbReference type="PROSITE-ProRule" id="PRU00125"/>
    </source>
</evidence>
<feature type="compositionally biased region" description="Basic residues" evidence="7">
    <location>
        <begin position="802"/>
        <end position="815"/>
    </location>
</feature>
<dbReference type="FunFam" id="2.10.110.10:FF:000005">
    <property type="entry name" value="Testin isoform 1"/>
    <property type="match status" value="1"/>
</dbReference>
<dbReference type="Proteomes" id="UP000324091">
    <property type="component" value="Chromosome 4"/>
</dbReference>
<evidence type="ECO:0000256" key="2">
    <source>
        <dbReference type="ARBA" id="ARBA00022723"/>
    </source>
</evidence>
<feature type="region of interest" description="Disordered" evidence="7">
    <location>
        <begin position="774"/>
        <end position="824"/>
    </location>
</feature>
<dbReference type="PANTHER" id="PTHR24211">
    <property type="entry name" value="LIM DOMAIN-CONTAINING PROTEIN"/>
    <property type="match status" value="1"/>
</dbReference>
<dbReference type="EMBL" id="RHFK02000017">
    <property type="protein sequence ID" value="TWW61787.1"/>
    <property type="molecule type" value="Genomic_DNA"/>
</dbReference>
<dbReference type="CDD" id="cd09827">
    <property type="entry name" value="PET_Prickle"/>
    <property type="match status" value="1"/>
</dbReference>
<dbReference type="InterPro" id="IPR010442">
    <property type="entry name" value="PET_domain"/>
</dbReference>
<dbReference type="InterPro" id="IPR033725">
    <property type="entry name" value="LIM1_prickle"/>
</dbReference>
<feature type="region of interest" description="Disordered" evidence="7">
    <location>
        <begin position="950"/>
        <end position="974"/>
    </location>
</feature>
<keyword evidence="11" id="KW-1185">Reference proteome</keyword>
<dbReference type="InterPro" id="IPR033726">
    <property type="entry name" value="LIM2_prickle"/>
</dbReference>
<dbReference type="CDD" id="cd09415">
    <property type="entry name" value="LIM1_Prickle"/>
    <property type="match status" value="1"/>
</dbReference>
<keyword evidence="4 6" id="KW-0862">Zinc</keyword>
<accession>A0A5C6N7V6</accession>
<feature type="compositionally biased region" description="Polar residues" evidence="7">
    <location>
        <begin position="425"/>
        <end position="434"/>
    </location>
</feature>
<dbReference type="Gene3D" id="2.10.110.10">
    <property type="entry name" value="Cysteine Rich Protein"/>
    <property type="match status" value="3"/>
</dbReference>
<feature type="domain" description="LIM zinc-binding" evidence="8">
    <location>
        <begin position="235"/>
        <end position="299"/>
    </location>
</feature>
<evidence type="ECO:0000256" key="4">
    <source>
        <dbReference type="ARBA" id="ARBA00022833"/>
    </source>
</evidence>
<evidence type="ECO:0000256" key="1">
    <source>
        <dbReference type="ARBA" id="ARBA00008268"/>
    </source>
</evidence>
<evidence type="ECO:0000313" key="11">
    <source>
        <dbReference type="Proteomes" id="UP000324091"/>
    </source>
</evidence>
<feature type="region of interest" description="Disordered" evidence="7">
    <location>
        <begin position="645"/>
        <end position="743"/>
    </location>
</feature>
<dbReference type="InterPro" id="IPR047120">
    <property type="entry name" value="Pk/Esn/Tes"/>
</dbReference>
<comment type="caution">
    <text evidence="10">The sequence shown here is derived from an EMBL/GenBank/DDBJ whole genome shotgun (WGS) entry which is preliminary data.</text>
</comment>
<protein>
    <submittedName>
        <fullName evidence="10">Prickle-like protein 2</fullName>
    </submittedName>
</protein>
<dbReference type="AlphaFoldDB" id="A0A5C6N7V6"/>
<proteinExistence type="inferred from homology"/>
<dbReference type="Pfam" id="PF06297">
    <property type="entry name" value="PET"/>
    <property type="match status" value="1"/>
</dbReference>
<evidence type="ECO:0000256" key="7">
    <source>
        <dbReference type="SAM" id="MobiDB-lite"/>
    </source>
</evidence>
<dbReference type="PROSITE" id="PS00478">
    <property type="entry name" value="LIM_DOMAIN_1"/>
    <property type="match status" value="1"/>
</dbReference>
<feature type="compositionally biased region" description="Basic residues" evidence="7">
    <location>
        <begin position="958"/>
        <end position="974"/>
    </location>
</feature>